<proteinExistence type="predicted"/>
<dbReference type="Proteomes" id="UP000691718">
    <property type="component" value="Unassembled WGS sequence"/>
</dbReference>
<reference evidence="1" key="1">
    <citation type="submission" date="2021-04" db="EMBL/GenBank/DDBJ databases">
        <authorList>
            <person name="Tunstrom K."/>
        </authorList>
    </citation>
    <scope>NUCLEOTIDE SEQUENCE</scope>
</reference>
<keyword evidence="2" id="KW-1185">Reference proteome</keyword>
<organism evidence="1 2">
    <name type="scientific">Parnassius apollo</name>
    <name type="common">Apollo butterfly</name>
    <name type="synonym">Papilio apollo</name>
    <dbReference type="NCBI Taxonomy" id="110799"/>
    <lineage>
        <taxon>Eukaryota</taxon>
        <taxon>Metazoa</taxon>
        <taxon>Ecdysozoa</taxon>
        <taxon>Arthropoda</taxon>
        <taxon>Hexapoda</taxon>
        <taxon>Insecta</taxon>
        <taxon>Pterygota</taxon>
        <taxon>Neoptera</taxon>
        <taxon>Endopterygota</taxon>
        <taxon>Lepidoptera</taxon>
        <taxon>Glossata</taxon>
        <taxon>Ditrysia</taxon>
        <taxon>Papilionoidea</taxon>
        <taxon>Papilionidae</taxon>
        <taxon>Parnassiinae</taxon>
        <taxon>Parnassini</taxon>
        <taxon>Parnassius</taxon>
        <taxon>Parnassius</taxon>
    </lineage>
</organism>
<sequence>MENKLNIIFKTSPRITSQDSKNFAELALGNETPSRDFCSSVDLNSGNNSFEEVVASSSVQPTLMNVSDIVIIPVENLQQNERNIKKKINTMKQQFNRLADIPQANSSPNNLMILRKLNKVLSDNDTTEQAKNFVAQRVKLKLSRSQT</sequence>
<accession>A0A8S3W2E3</accession>
<comment type="caution">
    <text evidence="1">The sequence shown here is derived from an EMBL/GenBank/DDBJ whole genome shotgun (WGS) entry which is preliminary data.</text>
</comment>
<protein>
    <submittedName>
        <fullName evidence="1">(apollo) hypothetical protein</fullName>
    </submittedName>
</protein>
<evidence type="ECO:0000313" key="2">
    <source>
        <dbReference type="Proteomes" id="UP000691718"/>
    </source>
</evidence>
<dbReference type="AlphaFoldDB" id="A0A8S3W2E3"/>
<name>A0A8S3W2E3_PARAO</name>
<evidence type="ECO:0000313" key="1">
    <source>
        <dbReference type="EMBL" id="CAG4936748.1"/>
    </source>
</evidence>
<dbReference type="EMBL" id="CAJQZP010000080">
    <property type="protein sequence ID" value="CAG4936748.1"/>
    <property type="molecule type" value="Genomic_DNA"/>
</dbReference>
<gene>
    <name evidence="1" type="ORF">PAPOLLO_LOCUS1268</name>
</gene>